<feature type="transmembrane region" description="Helical" evidence="1">
    <location>
        <begin position="89"/>
        <end position="107"/>
    </location>
</feature>
<dbReference type="Proteomes" id="UP000178870">
    <property type="component" value="Unassembled WGS sequence"/>
</dbReference>
<evidence type="ECO:0000256" key="1">
    <source>
        <dbReference type="SAM" id="Phobius"/>
    </source>
</evidence>
<accession>A0A1F7Z0W6</accession>
<keyword evidence="1" id="KW-1133">Transmembrane helix</keyword>
<keyword evidence="1" id="KW-0812">Transmembrane</keyword>
<comment type="caution">
    <text evidence="2">The sequence shown here is derived from an EMBL/GenBank/DDBJ whole genome shotgun (WGS) entry which is preliminary data.</text>
</comment>
<evidence type="ECO:0008006" key="4">
    <source>
        <dbReference type="Google" id="ProtNLM"/>
    </source>
</evidence>
<organism evidence="2 3">
    <name type="scientific">Candidatus Woesebacteria bacterium RIFCSPHIGHO2_01_FULL_44_21</name>
    <dbReference type="NCBI Taxonomy" id="1802503"/>
    <lineage>
        <taxon>Bacteria</taxon>
        <taxon>Candidatus Woeseibacteriota</taxon>
    </lineage>
</organism>
<dbReference type="AlphaFoldDB" id="A0A1F7Z0W6"/>
<proteinExistence type="predicted"/>
<evidence type="ECO:0000313" key="2">
    <source>
        <dbReference type="EMBL" id="OGM33094.1"/>
    </source>
</evidence>
<evidence type="ECO:0000313" key="3">
    <source>
        <dbReference type="Proteomes" id="UP000178870"/>
    </source>
</evidence>
<dbReference type="EMBL" id="MGGP01000008">
    <property type="protein sequence ID" value="OGM33094.1"/>
    <property type="molecule type" value="Genomic_DNA"/>
</dbReference>
<feature type="transmembrane region" description="Helical" evidence="1">
    <location>
        <begin position="25"/>
        <end position="51"/>
    </location>
</feature>
<reference evidence="2 3" key="1">
    <citation type="journal article" date="2016" name="Nat. Commun.">
        <title>Thousands of microbial genomes shed light on interconnected biogeochemical processes in an aquifer system.</title>
        <authorList>
            <person name="Anantharaman K."/>
            <person name="Brown C.T."/>
            <person name="Hug L.A."/>
            <person name="Sharon I."/>
            <person name="Castelle C.J."/>
            <person name="Probst A.J."/>
            <person name="Thomas B.C."/>
            <person name="Singh A."/>
            <person name="Wilkins M.J."/>
            <person name="Karaoz U."/>
            <person name="Brodie E.L."/>
            <person name="Williams K.H."/>
            <person name="Hubbard S.S."/>
            <person name="Banfield J.F."/>
        </authorList>
    </citation>
    <scope>NUCLEOTIDE SEQUENCE [LARGE SCALE GENOMIC DNA]</scope>
</reference>
<sequence>MLHFYEANIKGPVAQPSNTATALPYFIVGLAILNHDANIALAVFFVGVTTIYFHARCTILGQYVDILSIIILAAVFFLKAYPFNQLNQINFIIGILLIVIAEVFWIIDIKHVKFIPKNHILTGHGVWHILTAISVWFFYMSLAKST</sequence>
<protein>
    <recommendedName>
        <fullName evidence="4">Ceramidase</fullName>
    </recommendedName>
</protein>
<keyword evidence="1" id="KW-0472">Membrane</keyword>
<feature type="transmembrane region" description="Helical" evidence="1">
    <location>
        <begin position="63"/>
        <end position="83"/>
    </location>
</feature>
<name>A0A1F7Z0W6_9BACT</name>
<gene>
    <name evidence="2" type="ORF">A2803_02035</name>
</gene>
<feature type="transmembrane region" description="Helical" evidence="1">
    <location>
        <begin position="119"/>
        <end position="139"/>
    </location>
</feature>